<dbReference type="EMBL" id="CP011807">
    <property type="protein sequence ID" value="AKM30609.1"/>
    <property type="molecule type" value="Genomic_DNA"/>
</dbReference>
<dbReference type="Proteomes" id="UP000035651">
    <property type="component" value="Chromosome"/>
</dbReference>
<protein>
    <submittedName>
        <fullName evidence="1">Uncharacterized protein</fullName>
    </submittedName>
</protein>
<dbReference type="KEGG" id="pfg:AB870_11570"/>
<evidence type="ECO:0000313" key="1">
    <source>
        <dbReference type="EMBL" id="AKM30609.1"/>
    </source>
</evidence>
<dbReference type="OrthoDB" id="8945230at2"/>
<keyword evidence="2" id="KW-1185">Reference proteome</keyword>
<reference evidence="1" key="1">
    <citation type="submission" date="2016-06" db="EMBL/GenBank/DDBJ databases">
        <title>Complete Genome Sequence of Pandoraea faecigallinarum DSM-23572.</title>
        <authorList>
            <person name="Yong D."/>
            <person name="Ee R."/>
            <person name="Lim Y.-L."/>
            <person name="Yin W.-F."/>
            <person name="Chan K.-G."/>
        </authorList>
    </citation>
    <scope>NUCLEOTIDE SEQUENCE</scope>
    <source>
        <strain evidence="1">DSM 23572</strain>
    </source>
</reference>
<dbReference type="STRING" id="656179.AB870_11570"/>
<sequence>MHPISNANVVTSALTNVVPEEVRRNDTVLLSRDLNVAAQATAGSSLPAAESTHVYSHANIATCAVGRVDSEAKVENAKQQMWEVVRDGVAAEHTMIMPHSFIELNEAGRKRVTKLTVDWVFSPVNSSTEKWFDCLTNNATIKEYLKDTVSEEIKNEVKAAKLLSVLGGHLLLRHVS</sequence>
<evidence type="ECO:0000313" key="2">
    <source>
        <dbReference type="Proteomes" id="UP000035651"/>
    </source>
</evidence>
<gene>
    <name evidence="1" type="ORF">AB870_11570</name>
</gene>
<name>A0A0H3WR05_9BURK</name>
<accession>A0A0H3WR05</accession>
<dbReference type="PATRIC" id="fig|656179.3.peg.2459"/>
<proteinExistence type="predicted"/>
<dbReference type="AlphaFoldDB" id="A0A0H3WR05"/>
<organism evidence="1 2">
    <name type="scientific">Pandoraea faecigallinarum</name>
    <dbReference type="NCBI Taxonomy" id="656179"/>
    <lineage>
        <taxon>Bacteria</taxon>
        <taxon>Pseudomonadati</taxon>
        <taxon>Pseudomonadota</taxon>
        <taxon>Betaproteobacteria</taxon>
        <taxon>Burkholderiales</taxon>
        <taxon>Burkholderiaceae</taxon>
        <taxon>Pandoraea</taxon>
    </lineage>
</organism>
<dbReference type="RefSeq" id="WP_047906447.1">
    <property type="nucleotide sequence ID" value="NZ_CP011807.3"/>
</dbReference>